<dbReference type="RefSeq" id="WP_280575491.1">
    <property type="nucleotide sequence ID" value="NZ_JARXRM010000043.1"/>
</dbReference>
<comment type="caution">
    <text evidence="2">The sequence shown here is derived from an EMBL/GenBank/DDBJ whole genome shotgun (WGS) entry which is preliminary data.</text>
</comment>
<evidence type="ECO:0000313" key="3">
    <source>
        <dbReference type="Proteomes" id="UP001156940"/>
    </source>
</evidence>
<sequence length="395" mass="44698">MITRIIVAPQILLAALEDLVDWSEEIWMAFAWASSQEGRADHWRALDLDKVQRAVIGTQFAQTEPWVLSKLNEKPDRLRLIIGSIGTFHPKVILGVRRDEARAIVGSANFTTAAFTKNTEVCVQLDGRRSDEQFQQLRHLIDQQYDRGKVLDKRWLDDYTVAWRAARHRTIIVPQARLELVSMTSLDMPWQTYVAVIEAQERRSLSSGVRLNVRGDYPSYFVELDRAREIFRERKPFAELTRNQRSMLIGIGSQSSGLIGAMGAARYAKQIVYQSPEKIGVALDRLPLNGRVQPALVTNILEHLTSLKGVKLGVATRLLAVKRPDLFVSVNNGSGPQLTTLLGGRVIRTPKDYLDLLAVVWGTEWHRSIRPSNEEEAAIWNRRAALLDAALYEKV</sequence>
<dbReference type="EMBL" id="JARXRM010000043">
    <property type="protein sequence ID" value="MDH5824195.1"/>
    <property type="molecule type" value="Genomic_DNA"/>
</dbReference>
<protein>
    <submittedName>
        <fullName evidence="2">Phospholipase D family protein</fullName>
    </submittedName>
</protein>
<evidence type="ECO:0000313" key="2">
    <source>
        <dbReference type="EMBL" id="MDH5824195.1"/>
    </source>
</evidence>
<dbReference type="Proteomes" id="UP001156940">
    <property type="component" value="Unassembled WGS sequence"/>
</dbReference>
<reference evidence="2 3" key="1">
    <citation type="submission" date="2023-04" db="EMBL/GenBank/DDBJ databases">
        <title>Luteimonas endophyticus RD2P54.</title>
        <authorList>
            <person name="Sun J.-Q."/>
        </authorList>
    </citation>
    <scope>NUCLEOTIDE SEQUENCE [LARGE SCALE GENOMIC DNA]</scope>
    <source>
        <strain evidence="2 3">RD2P54</strain>
    </source>
</reference>
<accession>A0ABT6JCA0</accession>
<feature type="domain" description="Phospholipase D-like" evidence="1">
    <location>
        <begin position="86"/>
        <end position="136"/>
    </location>
</feature>
<keyword evidence="3" id="KW-1185">Reference proteome</keyword>
<evidence type="ECO:0000259" key="1">
    <source>
        <dbReference type="Pfam" id="PF13091"/>
    </source>
</evidence>
<dbReference type="SUPFAM" id="SSF56024">
    <property type="entry name" value="Phospholipase D/nuclease"/>
    <property type="match status" value="1"/>
</dbReference>
<dbReference type="InterPro" id="IPR025202">
    <property type="entry name" value="PLD-like_dom"/>
</dbReference>
<name>A0ABT6JCA0_9GAMM</name>
<organism evidence="2 3">
    <name type="scientific">Luteimonas endophytica</name>
    <dbReference type="NCBI Taxonomy" id="3042023"/>
    <lineage>
        <taxon>Bacteria</taxon>
        <taxon>Pseudomonadati</taxon>
        <taxon>Pseudomonadota</taxon>
        <taxon>Gammaproteobacteria</taxon>
        <taxon>Lysobacterales</taxon>
        <taxon>Lysobacteraceae</taxon>
        <taxon>Luteimonas</taxon>
    </lineage>
</organism>
<dbReference type="Pfam" id="PF13091">
    <property type="entry name" value="PLDc_2"/>
    <property type="match status" value="1"/>
</dbReference>
<dbReference type="Gene3D" id="3.30.870.10">
    <property type="entry name" value="Endonuclease Chain A"/>
    <property type="match status" value="1"/>
</dbReference>
<gene>
    <name evidence="2" type="ORF">QFW77_14535</name>
</gene>
<proteinExistence type="predicted"/>
<dbReference type="CDD" id="cd09117">
    <property type="entry name" value="PLDc_Bfil_DEXD_like"/>
    <property type="match status" value="1"/>
</dbReference>